<comment type="caution">
    <text evidence="1">The sequence shown here is derived from an EMBL/GenBank/DDBJ whole genome shotgun (WGS) entry which is preliminary data.</text>
</comment>
<proteinExistence type="predicted"/>
<dbReference type="AlphaFoldDB" id="A0A8H5GH29"/>
<sequence>MVAATVPLAEEARSLNEDEPLSKRGPHIYEIIEDESLAKRDPHRYSLFEEELAASKRASHIYGLDKREALHKRSDPHTYTADRGVKSLSTADTAPFSSLPRPLTCSLSKLCQRREGSCHEYTATGQTDVPQAINVLGYPFFTLGESLKDLKLEALIHQTAKEYDGGITVCDQ</sequence>
<reference evidence="1 2" key="1">
    <citation type="journal article" date="2020" name="ISME J.">
        <title>Uncovering the hidden diversity of litter-decomposition mechanisms in mushroom-forming fungi.</title>
        <authorList>
            <person name="Floudas D."/>
            <person name="Bentzer J."/>
            <person name="Ahren D."/>
            <person name="Johansson T."/>
            <person name="Persson P."/>
            <person name="Tunlid A."/>
        </authorList>
    </citation>
    <scope>NUCLEOTIDE SEQUENCE [LARGE SCALE GENOMIC DNA]</scope>
    <source>
        <strain evidence="1 2">CBS 291.85</strain>
    </source>
</reference>
<dbReference type="EMBL" id="JAACJM010000031">
    <property type="protein sequence ID" value="KAF5364812.1"/>
    <property type="molecule type" value="Genomic_DNA"/>
</dbReference>
<dbReference type="Proteomes" id="UP000559256">
    <property type="component" value="Unassembled WGS sequence"/>
</dbReference>
<evidence type="ECO:0000313" key="1">
    <source>
        <dbReference type="EMBL" id="KAF5364812.1"/>
    </source>
</evidence>
<accession>A0A8H5GH29</accession>
<keyword evidence="2" id="KW-1185">Reference proteome</keyword>
<organism evidence="1 2">
    <name type="scientific">Tetrapyrgos nigripes</name>
    <dbReference type="NCBI Taxonomy" id="182062"/>
    <lineage>
        <taxon>Eukaryota</taxon>
        <taxon>Fungi</taxon>
        <taxon>Dikarya</taxon>
        <taxon>Basidiomycota</taxon>
        <taxon>Agaricomycotina</taxon>
        <taxon>Agaricomycetes</taxon>
        <taxon>Agaricomycetidae</taxon>
        <taxon>Agaricales</taxon>
        <taxon>Marasmiineae</taxon>
        <taxon>Marasmiaceae</taxon>
        <taxon>Tetrapyrgos</taxon>
    </lineage>
</organism>
<gene>
    <name evidence="1" type="ORF">D9758_009357</name>
</gene>
<name>A0A8H5GH29_9AGAR</name>
<protein>
    <submittedName>
        <fullName evidence="1">Uncharacterized protein</fullName>
    </submittedName>
</protein>
<evidence type="ECO:0000313" key="2">
    <source>
        <dbReference type="Proteomes" id="UP000559256"/>
    </source>
</evidence>